<keyword evidence="2" id="KW-1185">Reference proteome</keyword>
<organism evidence="1 2">
    <name type="scientific">Leucogyrophana mollusca</name>
    <dbReference type="NCBI Taxonomy" id="85980"/>
    <lineage>
        <taxon>Eukaryota</taxon>
        <taxon>Fungi</taxon>
        <taxon>Dikarya</taxon>
        <taxon>Basidiomycota</taxon>
        <taxon>Agaricomycotina</taxon>
        <taxon>Agaricomycetes</taxon>
        <taxon>Agaricomycetidae</taxon>
        <taxon>Boletales</taxon>
        <taxon>Boletales incertae sedis</taxon>
        <taxon>Leucogyrophana</taxon>
    </lineage>
</organism>
<dbReference type="EMBL" id="MU266730">
    <property type="protein sequence ID" value="KAH7918821.1"/>
    <property type="molecule type" value="Genomic_DNA"/>
</dbReference>
<name>A0ACB8AZH0_9AGAM</name>
<dbReference type="Proteomes" id="UP000790709">
    <property type="component" value="Unassembled WGS sequence"/>
</dbReference>
<evidence type="ECO:0000313" key="2">
    <source>
        <dbReference type="Proteomes" id="UP000790709"/>
    </source>
</evidence>
<proteinExistence type="predicted"/>
<protein>
    <submittedName>
        <fullName evidence="1">Uncharacterized protein</fullName>
    </submittedName>
</protein>
<sequence>MPHHTSYDIKLRIPVLRDEHGYNIKEICGILGIKKSLVYKTLHLYDSLGVVTNPSARKSGRHRMLTFEDLNFIRVSIPTPPRTVRRLDFSCKQVSHHALECNAILHAMFMNCIADLAPDPEMLLFGDEAAKDRRTTGRKMGYSPKGNVKSGSSGTFRGTLD</sequence>
<reference evidence="1" key="1">
    <citation type="journal article" date="2021" name="New Phytol.">
        <title>Evolutionary innovations through gain and loss of genes in the ectomycorrhizal Boletales.</title>
        <authorList>
            <person name="Wu G."/>
            <person name="Miyauchi S."/>
            <person name="Morin E."/>
            <person name="Kuo A."/>
            <person name="Drula E."/>
            <person name="Varga T."/>
            <person name="Kohler A."/>
            <person name="Feng B."/>
            <person name="Cao Y."/>
            <person name="Lipzen A."/>
            <person name="Daum C."/>
            <person name="Hundley H."/>
            <person name="Pangilinan J."/>
            <person name="Johnson J."/>
            <person name="Barry K."/>
            <person name="LaButti K."/>
            <person name="Ng V."/>
            <person name="Ahrendt S."/>
            <person name="Min B."/>
            <person name="Choi I.G."/>
            <person name="Park H."/>
            <person name="Plett J.M."/>
            <person name="Magnuson J."/>
            <person name="Spatafora J.W."/>
            <person name="Nagy L.G."/>
            <person name="Henrissat B."/>
            <person name="Grigoriev I.V."/>
            <person name="Yang Z.L."/>
            <person name="Xu J."/>
            <person name="Martin F.M."/>
        </authorList>
    </citation>
    <scope>NUCLEOTIDE SEQUENCE</scope>
    <source>
        <strain evidence="1">KUC20120723A-06</strain>
    </source>
</reference>
<gene>
    <name evidence="1" type="ORF">BV22DRAFT_1108262</name>
</gene>
<accession>A0ACB8AZH0</accession>
<evidence type="ECO:0000313" key="1">
    <source>
        <dbReference type="EMBL" id="KAH7918821.1"/>
    </source>
</evidence>
<comment type="caution">
    <text evidence="1">The sequence shown here is derived from an EMBL/GenBank/DDBJ whole genome shotgun (WGS) entry which is preliminary data.</text>
</comment>